<dbReference type="InterPro" id="IPR014729">
    <property type="entry name" value="Rossmann-like_a/b/a_fold"/>
</dbReference>
<dbReference type="GO" id="GO:0043164">
    <property type="term" value="P:Gram-negative-bacterium-type cell wall biogenesis"/>
    <property type="evidence" value="ECO:0007669"/>
    <property type="project" value="TreeGrafter"/>
</dbReference>
<dbReference type="EMBL" id="QRUP01000025">
    <property type="protein sequence ID" value="RGR68964.1"/>
    <property type="molecule type" value="Genomic_DNA"/>
</dbReference>
<dbReference type="InterPro" id="IPR051599">
    <property type="entry name" value="Cell_Envelope_Assoc"/>
</dbReference>
<dbReference type="PANTHER" id="PTHR30336:SF18">
    <property type="entry name" value="MEMBRANE PROTEIN"/>
    <property type="match status" value="1"/>
</dbReference>
<dbReference type="AlphaFoldDB" id="A0A412FLD3"/>
<name>A0A412FLD3_9FIRM</name>
<feature type="transmembrane region" description="Helical" evidence="1">
    <location>
        <begin position="31"/>
        <end position="52"/>
    </location>
</feature>
<feature type="transmembrane region" description="Helical" evidence="1">
    <location>
        <begin position="98"/>
        <end position="119"/>
    </location>
</feature>
<accession>A0A412FLD3</accession>
<dbReference type="Pfam" id="PF02698">
    <property type="entry name" value="DUF218"/>
    <property type="match status" value="1"/>
</dbReference>
<feature type="transmembrane region" description="Helical" evidence="1">
    <location>
        <begin position="7"/>
        <end position="24"/>
    </location>
</feature>
<keyword evidence="1" id="KW-1133">Transmembrane helix</keyword>
<comment type="caution">
    <text evidence="3">The sequence shown here is derived from an EMBL/GenBank/DDBJ whole genome shotgun (WGS) entry which is preliminary data.</text>
</comment>
<evidence type="ECO:0000313" key="3">
    <source>
        <dbReference type="EMBL" id="RGR68964.1"/>
    </source>
</evidence>
<gene>
    <name evidence="3" type="ORF">DWY25_15445</name>
</gene>
<dbReference type="GO" id="GO:0005886">
    <property type="term" value="C:plasma membrane"/>
    <property type="evidence" value="ECO:0007669"/>
    <property type="project" value="TreeGrafter"/>
</dbReference>
<dbReference type="PANTHER" id="PTHR30336">
    <property type="entry name" value="INNER MEMBRANE PROTEIN, PROBABLE PERMEASE"/>
    <property type="match status" value="1"/>
</dbReference>
<feature type="transmembrane region" description="Helical" evidence="1">
    <location>
        <begin position="131"/>
        <end position="157"/>
    </location>
</feature>
<feature type="transmembrane region" description="Helical" evidence="1">
    <location>
        <begin position="58"/>
        <end position="86"/>
    </location>
</feature>
<organism evidence="3 4">
    <name type="scientific">Holdemania filiformis</name>
    <dbReference type="NCBI Taxonomy" id="61171"/>
    <lineage>
        <taxon>Bacteria</taxon>
        <taxon>Bacillati</taxon>
        <taxon>Bacillota</taxon>
        <taxon>Erysipelotrichia</taxon>
        <taxon>Erysipelotrichales</taxon>
        <taxon>Erysipelotrichaceae</taxon>
        <taxon>Holdemania</taxon>
    </lineage>
</organism>
<feature type="transmembrane region" description="Helical" evidence="1">
    <location>
        <begin position="337"/>
        <end position="360"/>
    </location>
</feature>
<dbReference type="InterPro" id="IPR003848">
    <property type="entry name" value="DUF218"/>
</dbReference>
<dbReference type="Gene3D" id="3.40.50.620">
    <property type="entry name" value="HUPs"/>
    <property type="match status" value="1"/>
</dbReference>
<feature type="domain" description="DUF218" evidence="2">
    <location>
        <begin position="171"/>
        <end position="326"/>
    </location>
</feature>
<dbReference type="Proteomes" id="UP000284178">
    <property type="component" value="Unassembled WGS sequence"/>
</dbReference>
<keyword evidence="1" id="KW-0472">Membrane</keyword>
<dbReference type="RefSeq" id="WP_117895978.1">
    <property type="nucleotide sequence ID" value="NZ_CABJCV010000025.1"/>
</dbReference>
<sequence length="363" mass="41276">MDQLLDFAGKATIVYFGIFFIFYLSDKRRIFNGVLLTFGLFLILGDLTILALNTQNSFWLLAGIGIFLFTLFLFPIGSLILGAVLLMRSPQLWAKEGVSVQHSLSLIFGLAFLLGWFVIPMGLSHSQSLPWILNLAFLAGAVLYLYLIFTFVCYLVSSWLFKLNRPRLNQDFLIILGCKVTAQGLTPLLKQRCDRALAFYRRQEAKKARFFRGRKKELILIPSGGQGPDEPRAEAEVMKEYLLEQGVPEARIRVENQSVNTYENMVFSKKIMDSMKKNYKCLFCTSDYHVFRAGLLSRKAGIRRCSGIGSRTVAYFSYNAFIREYVAAMVMHKKFHLIVAGILCLPWISLALLLLTALILRLL</sequence>
<reference evidence="3 4" key="1">
    <citation type="submission" date="2018-08" db="EMBL/GenBank/DDBJ databases">
        <title>A genome reference for cultivated species of the human gut microbiota.</title>
        <authorList>
            <person name="Zou Y."/>
            <person name="Xue W."/>
            <person name="Luo G."/>
        </authorList>
    </citation>
    <scope>NUCLEOTIDE SEQUENCE [LARGE SCALE GENOMIC DNA]</scope>
    <source>
        <strain evidence="3 4">AF24-29</strain>
    </source>
</reference>
<evidence type="ECO:0000259" key="2">
    <source>
        <dbReference type="Pfam" id="PF02698"/>
    </source>
</evidence>
<evidence type="ECO:0000313" key="4">
    <source>
        <dbReference type="Proteomes" id="UP000284178"/>
    </source>
</evidence>
<protein>
    <recommendedName>
        <fullName evidence="2">DUF218 domain-containing protein</fullName>
    </recommendedName>
</protein>
<dbReference type="GO" id="GO:0000270">
    <property type="term" value="P:peptidoglycan metabolic process"/>
    <property type="evidence" value="ECO:0007669"/>
    <property type="project" value="TreeGrafter"/>
</dbReference>
<keyword evidence="4" id="KW-1185">Reference proteome</keyword>
<dbReference type="CDD" id="cd06259">
    <property type="entry name" value="YdcF-like"/>
    <property type="match status" value="1"/>
</dbReference>
<evidence type="ECO:0000256" key="1">
    <source>
        <dbReference type="SAM" id="Phobius"/>
    </source>
</evidence>
<keyword evidence="1" id="KW-0812">Transmembrane</keyword>
<proteinExistence type="predicted"/>
<dbReference type="GeneID" id="83016792"/>